<dbReference type="EMBL" id="JACHBT010000014">
    <property type="protein sequence ID" value="MBB6505633.1"/>
    <property type="molecule type" value="Genomic_DNA"/>
</dbReference>
<dbReference type="Proteomes" id="UP000522313">
    <property type="component" value="Unassembled WGS sequence"/>
</dbReference>
<reference evidence="1 2" key="2">
    <citation type="submission" date="2020-08" db="EMBL/GenBank/DDBJ databases">
        <authorList>
            <person name="Partida-Martinez L."/>
            <person name="Huntemann M."/>
            <person name="Clum A."/>
            <person name="Wang J."/>
            <person name="Palaniappan K."/>
            <person name="Ritter S."/>
            <person name="Chen I.-M."/>
            <person name="Stamatis D."/>
            <person name="Reddy T."/>
            <person name="O'Malley R."/>
            <person name="Daum C."/>
            <person name="Shapiro N."/>
            <person name="Ivanova N."/>
            <person name="Kyrpides N."/>
            <person name="Woyke T."/>
        </authorList>
    </citation>
    <scope>NUCLEOTIDE SEQUENCE [LARGE SCALE GENOMIC DNA]</scope>
    <source>
        <strain evidence="1 2">AS3.13</strain>
    </source>
</reference>
<reference evidence="1 2" key="1">
    <citation type="submission" date="2020-08" db="EMBL/GenBank/DDBJ databases">
        <title>The Agave Microbiome: Exploring the role of microbial communities in plant adaptations to desert environments.</title>
        <authorList>
            <person name="Partida-Martinez L.P."/>
        </authorList>
    </citation>
    <scope>NUCLEOTIDE SEQUENCE [LARGE SCALE GENOMIC DNA]</scope>
    <source>
        <strain evidence="1 2">AS3.13</strain>
    </source>
</reference>
<name>A0A7X0JDH0_9SPHN</name>
<proteinExistence type="predicted"/>
<sequence>MQLNTTESIDLGRQVHRAFGSWKKAREAATKTNDGVYRLNKDQLLTAAKSTKPEE</sequence>
<evidence type="ECO:0000313" key="2">
    <source>
        <dbReference type="Proteomes" id="UP000522313"/>
    </source>
</evidence>
<gene>
    <name evidence="1" type="ORF">F4693_002628</name>
</gene>
<organism evidence="1 2">
    <name type="scientific">Sphingomonas endophytica</name>
    <dbReference type="NCBI Taxonomy" id="869719"/>
    <lineage>
        <taxon>Bacteria</taxon>
        <taxon>Pseudomonadati</taxon>
        <taxon>Pseudomonadota</taxon>
        <taxon>Alphaproteobacteria</taxon>
        <taxon>Sphingomonadales</taxon>
        <taxon>Sphingomonadaceae</taxon>
        <taxon>Sphingomonas</taxon>
    </lineage>
</organism>
<protein>
    <submittedName>
        <fullName evidence="1">Uncharacterized protein</fullName>
    </submittedName>
</protein>
<dbReference type="AlphaFoldDB" id="A0A7X0JDH0"/>
<comment type="caution">
    <text evidence="1">The sequence shown here is derived from an EMBL/GenBank/DDBJ whole genome shotgun (WGS) entry which is preliminary data.</text>
</comment>
<evidence type="ECO:0000313" key="1">
    <source>
        <dbReference type="EMBL" id="MBB6505633.1"/>
    </source>
</evidence>
<dbReference type="RefSeq" id="WP_184506515.1">
    <property type="nucleotide sequence ID" value="NZ_JACHBT010000014.1"/>
</dbReference>
<accession>A0A7X0JDH0</accession>